<evidence type="ECO:0000313" key="2">
    <source>
        <dbReference type="Proteomes" id="UP000824890"/>
    </source>
</evidence>
<comment type="caution">
    <text evidence="1">The sequence shown here is derived from an EMBL/GenBank/DDBJ whole genome shotgun (WGS) entry which is preliminary data.</text>
</comment>
<evidence type="ECO:0000313" key="1">
    <source>
        <dbReference type="EMBL" id="KAH0943383.1"/>
    </source>
</evidence>
<gene>
    <name evidence="1" type="ORF">HID58_003020</name>
</gene>
<protein>
    <submittedName>
        <fullName evidence="1">Uncharacterized protein</fullName>
    </submittedName>
</protein>
<sequence length="199" mass="22400">MAEPHGIPCHKFEFCAVDTCPVLSKRSDSLTWKSDGLCLKIGLKFVLCFRPCYHLTAQTLICGDEQYVSSGNRDLQNTHLDIDCSWWTLSRVAFSTIASFSIWFRKNLFYLAASPVGKTIVTEGGDATLRFWNVLPSLKSQRSLLGVTRCATMLEERVRSYANHQNQDSLQLYTTNHLYCPSLSGTPVSIGKALTIYKF</sequence>
<accession>A0ABQ8EPK3</accession>
<dbReference type="EMBL" id="JAGKQM010000001">
    <property type="protein sequence ID" value="KAH0943383.1"/>
    <property type="molecule type" value="Genomic_DNA"/>
</dbReference>
<organism evidence="1 2">
    <name type="scientific">Brassica napus</name>
    <name type="common">Rape</name>
    <dbReference type="NCBI Taxonomy" id="3708"/>
    <lineage>
        <taxon>Eukaryota</taxon>
        <taxon>Viridiplantae</taxon>
        <taxon>Streptophyta</taxon>
        <taxon>Embryophyta</taxon>
        <taxon>Tracheophyta</taxon>
        <taxon>Spermatophyta</taxon>
        <taxon>Magnoliopsida</taxon>
        <taxon>eudicotyledons</taxon>
        <taxon>Gunneridae</taxon>
        <taxon>Pentapetalae</taxon>
        <taxon>rosids</taxon>
        <taxon>malvids</taxon>
        <taxon>Brassicales</taxon>
        <taxon>Brassicaceae</taxon>
        <taxon>Brassiceae</taxon>
        <taxon>Brassica</taxon>
    </lineage>
</organism>
<reference evidence="1 2" key="1">
    <citation type="submission" date="2021-05" db="EMBL/GenBank/DDBJ databases">
        <title>Genome Assembly of Synthetic Allotetraploid Brassica napus Reveals Homoeologous Exchanges between Subgenomes.</title>
        <authorList>
            <person name="Davis J.T."/>
        </authorList>
    </citation>
    <scope>NUCLEOTIDE SEQUENCE [LARGE SCALE GENOMIC DNA]</scope>
    <source>
        <strain evidence="2">cv. Da-Ae</strain>
        <tissue evidence="1">Seedling</tissue>
    </source>
</reference>
<dbReference type="Proteomes" id="UP000824890">
    <property type="component" value="Unassembled WGS sequence"/>
</dbReference>
<proteinExistence type="predicted"/>
<name>A0ABQ8EPK3_BRANA</name>
<keyword evidence="2" id="KW-1185">Reference proteome</keyword>